<evidence type="ECO:0000256" key="1">
    <source>
        <dbReference type="ARBA" id="ARBA00001206"/>
    </source>
</evidence>
<dbReference type="SUPFAM" id="SSF53067">
    <property type="entry name" value="Actin-like ATPase domain"/>
    <property type="match status" value="2"/>
</dbReference>
<dbReference type="GO" id="GO:0015937">
    <property type="term" value="P:coenzyme A biosynthetic process"/>
    <property type="evidence" value="ECO:0007669"/>
    <property type="project" value="UniProtKB-UniRule"/>
</dbReference>
<evidence type="ECO:0000256" key="11">
    <source>
        <dbReference type="ARBA" id="ARBA00022840"/>
    </source>
</evidence>
<dbReference type="PANTHER" id="PTHR34265">
    <property type="entry name" value="TYPE III PANTOTHENATE KINASE"/>
    <property type="match status" value="1"/>
</dbReference>
<name>A0A6J4TUJ1_9BACT</name>
<evidence type="ECO:0000256" key="2">
    <source>
        <dbReference type="ARBA" id="ARBA00001958"/>
    </source>
</evidence>
<keyword evidence="7 16" id="KW-0963">Cytoplasm</keyword>
<comment type="pathway">
    <text evidence="4 16">Cofactor biosynthesis; coenzyme A biosynthesis; CoA from (R)-pantothenate: step 1/5.</text>
</comment>
<sequence length="261" mass="27272">MLLVADIGNTNAVFGLFGPEAESPFATWRLNTQRDRMPDEWYAALAPLFAAAGHTPTDVAAVVLASVVPSITRWLGAMCRDRLGVEPIVLSAELDLGMRALIDNPREVGADRLANCVAAFARYGGPAIVVDFGTAINFDVVSAHGDFLGGAIAPGPSIALEALAGRAARLFSVEIALPAKAIGTNTVTNIQSGLVLGTLAMLEGLITRMRTELGVEAPVIVTGGYAEVFASATPLITHHDPDLTIAGLRLIHGRLAARSGR</sequence>
<evidence type="ECO:0000256" key="15">
    <source>
        <dbReference type="ARBA" id="ARBA00040883"/>
    </source>
</evidence>
<comment type="catalytic activity">
    <reaction evidence="1 16">
        <text>(R)-pantothenate + ATP = (R)-4'-phosphopantothenate + ADP + H(+)</text>
        <dbReference type="Rhea" id="RHEA:16373"/>
        <dbReference type="ChEBI" id="CHEBI:10986"/>
        <dbReference type="ChEBI" id="CHEBI:15378"/>
        <dbReference type="ChEBI" id="CHEBI:29032"/>
        <dbReference type="ChEBI" id="CHEBI:30616"/>
        <dbReference type="ChEBI" id="CHEBI:456216"/>
        <dbReference type="EC" id="2.7.1.33"/>
    </reaction>
</comment>
<comment type="cofactor">
    <cofactor evidence="2">
        <name>K(+)</name>
        <dbReference type="ChEBI" id="CHEBI:29103"/>
    </cofactor>
</comment>
<evidence type="ECO:0000256" key="10">
    <source>
        <dbReference type="ARBA" id="ARBA00022777"/>
    </source>
</evidence>
<feature type="binding site" evidence="16">
    <location>
        <begin position="109"/>
        <end position="112"/>
    </location>
    <ligand>
        <name>substrate</name>
    </ligand>
</feature>
<protein>
    <recommendedName>
        <fullName evidence="15 16">Type III pantothenate kinase</fullName>
        <ecNumber evidence="6 16">2.7.1.33</ecNumber>
    </recommendedName>
    <alternativeName>
        <fullName evidence="16">PanK-III</fullName>
    </alternativeName>
    <alternativeName>
        <fullName evidence="16">Pantothenic acid kinase</fullName>
    </alternativeName>
</protein>
<evidence type="ECO:0000256" key="5">
    <source>
        <dbReference type="ARBA" id="ARBA00011738"/>
    </source>
</evidence>
<proteinExistence type="inferred from homology"/>
<dbReference type="PANTHER" id="PTHR34265:SF1">
    <property type="entry name" value="TYPE III PANTOTHENATE KINASE"/>
    <property type="match status" value="1"/>
</dbReference>
<comment type="subunit">
    <text evidence="5 16">Homodimer.</text>
</comment>
<dbReference type="AlphaFoldDB" id="A0A6J4TUJ1"/>
<keyword evidence="10 16" id="KW-0418">Kinase</keyword>
<dbReference type="NCBIfam" id="NF009855">
    <property type="entry name" value="PRK13321.1"/>
    <property type="match status" value="1"/>
</dbReference>
<keyword evidence="16" id="KW-0479">Metal-binding</keyword>
<comment type="subcellular location">
    <subcellularLocation>
        <location evidence="3 16">Cytoplasm</location>
    </subcellularLocation>
</comment>
<feature type="binding site" evidence="16">
    <location>
        <position position="134"/>
    </location>
    <ligand>
        <name>ATP</name>
        <dbReference type="ChEBI" id="CHEBI:30616"/>
    </ligand>
</feature>
<evidence type="ECO:0000256" key="9">
    <source>
        <dbReference type="ARBA" id="ARBA00022741"/>
    </source>
</evidence>
<dbReference type="InterPro" id="IPR004619">
    <property type="entry name" value="Type_III_PanK"/>
</dbReference>
<evidence type="ECO:0000256" key="16">
    <source>
        <dbReference type="HAMAP-Rule" id="MF_01274"/>
    </source>
</evidence>
<dbReference type="EC" id="2.7.1.33" evidence="6 16"/>
<comment type="function">
    <text evidence="16">Catalyzes the phosphorylation of pantothenate (Pan), the first step in CoA biosynthesis.</text>
</comment>
<dbReference type="UniPathway" id="UPA00241">
    <property type="reaction ID" value="UER00352"/>
</dbReference>
<evidence type="ECO:0000256" key="7">
    <source>
        <dbReference type="ARBA" id="ARBA00022490"/>
    </source>
</evidence>
<dbReference type="Gene3D" id="3.30.420.40">
    <property type="match status" value="2"/>
</dbReference>
<keyword evidence="12 16" id="KW-0630">Potassium</keyword>
<comment type="caution">
    <text evidence="16">Lacks conserved residue(s) required for the propagation of feature annotation.</text>
</comment>
<evidence type="ECO:0000313" key="17">
    <source>
        <dbReference type="EMBL" id="CAA9532009.1"/>
    </source>
</evidence>
<dbReference type="GO" id="GO:0005737">
    <property type="term" value="C:cytoplasm"/>
    <property type="evidence" value="ECO:0007669"/>
    <property type="project" value="UniProtKB-SubCell"/>
</dbReference>
<feature type="binding site" evidence="16">
    <location>
        <position position="186"/>
    </location>
    <ligand>
        <name>substrate</name>
    </ligand>
</feature>
<gene>
    <name evidence="16" type="primary">coaX</name>
    <name evidence="17" type="ORF">AVDCRST_MAG73-1048</name>
</gene>
<dbReference type="NCBIfam" id="TIGR00671">
    <property type="entry name" value="baf"/>
    <property type="match status" value="1"/>
</dbReference>
<evidence type="ECO:0000256" key="8">
    <source>
        <dbReference type="ARBA" id="ARBA00022679"/>
    </source>
</evidence>
<keyword evidence="13 16" id="KW-0173">Coenzyme A biosynthesis</keyword>
<dbReference type="GO" id="GO:0046872">
    <property type="term" value="F:metal ion binding"/>
    <property type="evidence" value="ECO:0007669"/>
    <property type="project" value="UniProtKB-KW"/>
</dbReference>
<reference evidence="17" key="1">
    <citation type="submission" date="2020-02" db="EMBL/GenBank/DDBJ databases">
        <authorList>
            <person name="Meier V. D."/>
        </authorList>
    </citation>
    <scope>NUCLEOTIDE SEQUENCE</scope>
    <source>
        <strain evidence="17">AVDCRST_MAG73</strain>
    </source>
</reference>
<evidence type="ECO:0000256" key="4">
    <source>
        <dbReference type="ARBA" id="ARBA00005225"/>
    </source>
</evidence>
<feature type="binding site" evidence="16">
    <location>
        <begin position="6"/>
        <end position="13"/>
    </location>
    <ligand>
        <name>ATP</name>
        <dbReference type="ChEBI" id="CHEBI:30616"/>
    </ligand>
</feature>
<evidence type="ECO:0000256" key="6">
    <source>
        <dbReference type="ARBA" id="ARBA00012102"/>
    </source>
</evidence>
<evidence type="ECO:0000256" key="13">
    <source>
        <dbReference type="ARBA" id="ARBA00022993"/>
    </source>
</evidence>
<evidence type="ECO:0000256" key="14">
    <source>
        <dbReference type="ARBA" id="ARBA00038036"/>
    </source>
</evidence>
<dbReference type="GO" id="GO:0004594">
    <property type="term" value="F:pantothenate kinase activity"/>
    <property type="evidence" value="ECO:0007669"/>
    <property type="project" value="UniProtKB-UniRule"/>
</dbReference>
<accession>A0A6J4TUJ1</accession>
<evidence type="ECO:0000256" key="3">
    <source>
        <dbReference type="ARBA" id="ARBA00004496"/>
    </source>
</evidence>
<comment type="cofactor">
    <cofactor evidence="16">
        <name>NH4(+)</name>
        <dbReference type="ChEBI" id="CHEBI:28938"/>
    </cofactor>
    <cofactor evidence="16">
        <name>K(+)</name>
        <dbReference type="ChEBI" id="CHEBI:29103"/>
    </cofactor>
    <text evidence="16">A monovalent cation. Ammonium or potassium.</text>
</comment>
<evidence type="ECO:0000256" key="12">
    <source>
        <dbReference type="ARBA" id="ARBA00022958"/>
    </source>
</evidence>
<dbReference type="EMBL" id="CADCWE010000064">
    <property type="protein sequence ID" value="CAA9532009.1"/>
    <property type="molecule type" value="Genomic_DNA"/>
</dbReference>
<dbReference type="CDD" id="cd24015">
    <property type="entry name" value="ASKHA_NBD_PanK-III"/>
    <property type="match status" value="1"/>
</dbReference>
<dbReference type="Pfam" id="PF03309">
    <property type="entry name" value="Pan_kinase"/>
    <property type="match status" value="1"/>
</dbReference>
<dbReference type="HAMAP" id="MF_01274">
    <property type="entry name" value="Pantothen_kinase_3"/>
    <property type="match status" value="1"/>
</dbReference>
<feature type="binding site" evidence="16">
    <location>
        <position position="131"/>
    </location>
    <ligand>
        <name>K(+)</name>
        <dbReference type="ChEBI" id="CHEBI:29103"/>
    </ligand>
</feature>
<dbReference type="InterPro" id="IPR043129">
    <property type="entry name" value="ATPase_NBD"/>
</dbReference>
<keyword evidence="8 16" id="KW-0808">Transferase</keyword>
<dbReference type="GO" id="GO:0005524">
    <property type="term" value="F:ATP binding"/>
    <property type="evidence" value="ECO:0007669"/>
    <property type="project" value="UniProtKB-UniRule"/>
</dbReference>
<feature type="active site" description="Proton acceptor" evidence="16">
    <location>
        <position position="111"/>
    </location>
</feature>
<comment type="similarity">
    <text evidence="14 16">Belongs to the type III pantothenate kinase family.</text>
</comment>
<organism evidence="17">
    <name type="scientific">uncultured Thermomicrobiales bacterium</name>
    <dbReference type="NCBI Taxonomy" id="1645740"/>
    <lineage>
        <taxon>Bacteria</taxon>
        <taxon>Pseudomonadati</taxon>
        <taxon>Thermomicrobiota</taxon>
        <taxon>Thermomicrobia</taxon>
        <taxon>Thermomicrobiales</taxon>
        <taxon>environmental samples</taxon>
    </lineage>
</organism>
<keyword evidence="11 16" id="KW-0067">ATP-binding</keyword>
<keyword evidence="9 16" id="KW-0547">Nucleotide-binding</keyword>